<evidence type="ECO:0000256" key="14">
    <source>
        <dbReference type="PROSITE-ProRule" id="PRU00175"/>
    </source>
</evidence>
<keyword evidence="8 14" id="KW-0863">Zinc-finger</keyword>
<organism evidence="17 18">
    <name type="scientific">Abrus precatorius</name>
    <name type="common">Indian licorice</name>
    <name type="synonym">Glycine abrus</name>
    <dbReference type="NCBI Taxonomy" id="3816"/>
    <lineage>
        <taxon>Eukaryota</taxon>
        <taxon>Viridiplantae</taxon>
        <taxon>Streptophyta</taxon>
        <taxon>Embryophyta</taxon>
        <taxon>Tracheophyta</taxon>
        <taxon>Spermatophyta</taxon>
        <taxon>Magnoliopsida</taxon>
        <taxon>eudicotyledons</taxon>
        <taxon>Gunneridae</taxon>
        <taxon>Pentapetalae</taxon>
        <taxon>rosids</taxon>
        <taxon>fabids</taxon>
        <taxon>Fabales</taxon>
        <taxon>Fabaceae</taxon>
        <taxon>Papilionoideae</taxon>
        <taxon>50 kb inversion clade</taxon>
        <taxon>NPAAA clade</taxon>
        <taxon>indigoferoid/millettioid clade</taxon>
        <taxon>Abreae</taxon>
        <taxon>Abrus</taxon>
    </lineage>
</organism>
<keyword evidence="10" id="KW-0862">Zinc</keyword>
<dbReference type="Pfam" id="PF13639">
    <property type="entry name" value="zf-RING_2"/>
    <property type="match status" value="1"/>
</dbReference>
<dbReference type="AlphaFoldDB" id="A0A8B8K3Z7"/>
<protein>
    <recommendedName>
        <fullName evidence="4">RING-type E3 ubiquitin transferase</fullName>
        <ecNumber evidence="4">2.3.2.27</ecNumber>
    </recommendedName>
</protein>
<keyword evidence="12 15" id="KW-0472">Membrane</keyword>
<dbReference type="GeneID" id="113852342"/>
<dbReference type="InterPro" id="IPR001841">
    <property type="entry name" value="Znf_RING"/>
</dbReference>
<evidence type="ECO:0000256" key="8">
    <source>
        <dbReference type="ARBA" id="ARBA00022771"/>
    </source>
</evidence>
<dbReference type="Proteomes" id="UP000694853">
    <property type="component" value="Unplaced"/>
</dbReference>
<evidence type="ECO:0000256" key="5">
    <source>
        <dbReference type="ARBA" id="ARBA00022679"/>
    </source>
</evidence>
<evidence type="ECO:0000256" key="3">
    <source>
        <dbReference type="ARBA" id="ARBA00004906"/>
    </source>
</evidence>
<evidence type="ECO:0000256" key="2">
    <source>
        <dbReference type="ARBA" id="ARBA00004167"/>
    </source>
</evidence>
<keyword evidence="7" id="KW-0479">Metal-binding</keyword>
<evidence type="ECO:0000256" key="6">
    <source>
        <dbReference type="ARBA" id="ARBA00022692"/>
    </source>
</evidence>
<evidence type="ECO:0000256" key="11">
    <source>
        <dbReference type="ARBA" id="ARBA00022989"/>
    </source>
</evidence>
<evidence type="ECO:0000313" key="17">
    <source>
        <dbReference type="Proteomes" id="UP000694853"/>
    </source>
</evidence>
<dbReference type="GO" id="GO:0008270">
    <property type="term" value="F:zinc ion binding"/>
    <property type="evidence" value="ECO:0007669"/>
    <property type="project" value="UniProtKB-KW"/>
</dbReference>
<comment type="catalytic activity">
    <reaction evidence="1">
        <text>S-ubiquitinyl-[E2 ubiquitin-conjugating enzyme]-L-cysteine + [acceptor protein]-L-lysine = [E2 ubiquitin-conjugating enzyme]-L-cysteine + N(6)-ubiquitinyl-[acceptor protein]-L-lysine.</text>
        <dbReference type="EC" id="2.3.2.27"/>
    </reaction>
</comment>
<evidence type="ECO:0000256" key="10">
    <source>
        <dbReference type="ARBA" id="ARBA00022833"/>
    </source>
</evidence>
<dbReference type="GO" id="GO:0061630">
    <property type="term" value="F:ubiquitin protein ligase activity"/>
    <property type="evidence" value="ECO:0007669"/>
    <property type="project" value="UniProtKB-EC"/>
</dbReference>
<dbReference type="GO" id="GO:0016567">
    <property type="term" value="P:protein ubiquitination"/>
    <property type="evidence" value="ECO:0007669"/>
    <property type="project" value="TreeGrafter"/>
</dbReference>
<dbReference type="InterPro" id="IPR013083">
    <property type="entry name" value="Znf_RING/FYVE/PHD"/>
</dbReference>
<dbReference type="KEGG" id="aprc:113852342"/>
<name>A0A8B8K3Z7_ABRPR</name>
<evidence type="ECO:0000256" key="15">
    <source>
        <dbReference type="SAM" id="Phobius"/>
    </source>
</evidence>
<proteinExistence type="inferred from homology"/>
<dbReference type="EC" id="2.3.2.27" evidence="4"/>
<gene>
    <name evidence="18" type="primary">LOC113852342</name>
</gene>
<evidence type="ECO:0000256" key="1">
    <source>
        <dbReference type="ARBA" id="ARBA00000900"/>
    </source>
</evidence>
<accession>A0A8B8K3Z7</accession>
<evidence type="ECO:0000313" key="18">
    <source>
        <dbReference type="RefSeq" id="XP_027338371.1"/>
    </source>
</evidence>
<dbReference type="GO" id="GO:0016020">
    <property type="term" value="C:membrane"/>
    <property type="evidence" value="ECO:0007669"/>
    <property type="project" value="UniProtKB-SubCell"/>
</dbReference>
<dbReference type="Gene3D" id="3.30.40.10">
    <property type="entry name" value="Zinc/RING finger domain, C3HC4 (zinc finger)"/>
    <property type="match status" value="1"/>
</dbReference>
<comment type="pathway">
    <text evidence="3">Protein modification; protein ubiquitination.</text>
</comment>
<evidence type="ECO:0000256" key="4">
    <source>
        <dbReference type="ARBA" id="ARBA00012483"/>
    </source>
</evidence>
<keyword evidence="6 15" id="KW-0812">Transmembrane</keyword>
<dbReference type="OrthoDB" id="8062037at2759"/>
<dbReference type="PANTHER" id="PTHR45768:SF37">
    <property type="entry name" value="TRANSCRIPTION FACTOR C2H2 FAMILY-RELATED"/>
    <property type="match status" value="1"/>
</dbReference>
<keyword evidence="9" id="KW-0833">Ubl conjugation pathway</keyword>
<dbReference type="CDD" id="cd16461">
    <property type="entry name" value="RING-H2_EL5-like"/>
    <property type="match status" value="1"/>
</dbReference>
<evidence type="ECO:0000256" key="9">
    <source>
        <dbReference type="ARBA" id="ARBA00022786"/>
    </source>
</evidence>
<reference evidence="18" key="2">
    <citation type="submission" date="2025-08" db="UniProtKB">
        <authorList>
            <consortium name="RefSeq"/>
        </authorList>
    </citation>
    <scope>IDENTIFICATION</scope>
    <source>
        <tissue evidence="18">Young leaves</tissue>
    </source>
</reference>
<dbReference type="RefSeq" id="XP_027338371.1">
    <property type="nucleotide sequence ID" value="XM_027482570.1"/>
</dbReference>
<sequence length="308" mass="33306">MASESVPSLNVVGYIHTTSPPNHLSSLSHITLITVTVLAVAVTVSLALYFIIRYRRRFSPSSAPVFSSSHRISPEIASSSLADSLPAFTFSSVTRRSSSAAAGDCAVCLSKFEQRDLLRLLPLCCHAFHAECIDTWLQSNLTCPLCRSVVATSESDLAKVFRSPSFAGGNSFRLEIGNISSRRGGDTSDAAGRSYSVGSFEYFIDEEAEVPFSHAHRRSVSSEKDDAAAVEFPASEPSLAAEVGRGSSNSWLKDYVDRLSATMSFRSSGRFFTGSSRRSDVVAVGDYDVEANRLGEEIGEVFRWISGV</sequence>
<dbReference type="SMART" id="SM00184">
    <property type="entry name" value="RING"/>
    <property type="match status" value="1"/>
</dbReference>
<keyword evidence="11 15" id="KW-1133">Transmembrane helix</keyword>
<keyword evidence="17" id="KW-1185">Reference proteome</keyword>
<comment type="subcellular location">
    <subcellularLocation>
        <location evidence="2">Membrane</location>
        <topology evidence="2">Single-pass membrane protein</topology>
    </subcellularLocation>
</comment>
<keyword evidence="5" id="KW-0808">Transferase</keyword>
<evidence type="ECO:0000259" key="16">
    <source>
        <dbReference type="PROSITE" id="PS50089"/>
    </source>
</evidence>
<comment type="similarity">
    <text evidence="13">Belongs to the RING-type zinc finger family. ATL subfamily.</text>
</comment>
<reference evidence="17" key="1">
    <citation type="journal article" date="2019" name="Toxins">
        <title>Detection of Abrin-Like and Prepropulchellin-Like Toxin Genes and Transcripts Using Whole Genome Sequencing and Full-Length Transcript Sequencing of Abrus precatorius.</title>
        <authorList>
            <person name="Hovde B.T."/>
            <person name="Daligault H.E."/>
            <person name="Hanschen E.R."/>
            <person name="Kunde Y.A."/>
            <person name="Johnson M.B."/>
            <person name="Starkenburg S.R."/>
            <person name="Johnson S.L."/>
        </authorList>
    </citation>
    <scope>NUCLEOTIDE SEQUENCE [LARGE SCALE GENOMIC DNA]</scope>
</reference>
<dbReference type="PANTHER" id="PTHR45768">
    <property type="entry name" value="E3 UBIQUITIN-PROTEIN LIGASE RNF13-LIKE"/>
    <property type="match status" value="1"/>
</dbReference>
<dbReference type="FunFam" id="3.30.40.10:FF:000187">
    <property type="entry name" value="E3 ubiquitin-protein ligase ATL6"/>
    <property type="match status" value="1"/>
</dbReference>
<feature type="transmembrane region" description="Helical" evidence="15">
    <location>
        <begin position="30"/>
        <end position="52"/>
    </location>
</feature>
<feature type="domain" description="RING-type" evidence="16">
    <location>
        <begin position="105"/>
        <end position="147"/>
    </location>
</feature>
<evidence type="ECO:0000256" key="7">
    <source>
        <dbReference type="ARBA" id="ARBA00022723"/>
    </source>
</evidence>
<evidence type="ECO:0000256" key="12">
    <source>
        <dbReference type="ARBA" id="ARBA00023136"/>
    </source>
</evidence>
<dbReference type="PROSITE" id="PS50089">
    <property type="entry name" value="ZF_RING_2"/>
    <property type="match status" value="1"/>
</dbReference>
<dbReference type="SUPFAM" id="SSF57850">
    <property type="entry name" value="RING/U-box"/>
    <property type="match status" value="1"/>
</dbReference>
<evidence type="ECO:0000256" key="13">
    <source>
        <dbReference type="ARBA" id="ARBA00024209"/>
    </source>
</evidence>